<feature type="transmembrane region" description="Helical" evidence="1">
    <location>
        <begin position="37"/>
        <end position="54"/>
    </location>
</feature>
<reference evidence="2 3" key="1">
    <citation type="submission" date="2017-08" db="EMBL/GenBank/DDBJ databases">
        <title>Genomes of Fischerella (Mastigocladus) sp. strains.</title>
        <authorList>
            <person name="Miller S.R."/>
        </authorList>
    </citation>
    <scope>NUCLEOTIDE SEQUENCE [LARGE SCALE GENOMIC DNA]</scope>
    <source>
        <strain evidence="2 3">CCMEE 5323</strain>
    </source>
</reference>
<gene>
    <name evidence="2" type="ORF">CEN44_23600</name>
</gene>
<dbReference type="RefSeq" id="WP_016868314.1">
    <property type="nucleotide sequence ID" value="NZ_CAWNVR010000693.1"/>
</dbReference>
<dbReference type="AlphaFoldDB" id="A0A2N6JX38"/>
<organism evidence="2 3">
    <name type="scientific">Fischerella muscicola CCMEE 5323</name>
    <dbReference type="NCBI Taxonomy" id="2019572"/>
    <lineage>
        <taxon>Bacteria</taxon>
        <taxon>Bacillati</taxon>
        <taxon>Cyanobacteriota</taxon>
        <taxon>Cyanophyceae</taxon>
        <taxon>Nostocales</taxon>
        <taxon>Hapalosiphonaceae</taxon>
        <taxon>Fischerella</taxon>
    </lineage>
</organism>
<evidence type="ECO:0008006" key="4">
    <source>
        <dbReference type="Google" id="ProtNLM"/>
    </source>
</evidence>
<evidence type="ECO:0000313" key="3">
    <source>
        <dbReference type="Proteomes" id="UP000235036"/>
    </source>
</evidence>
<dbReference type="InterPro" id="IPR007165">
    <property type="entry name" value="Phage_holin_4_2"/>
</dbReference>
<dbReference type="EMBL" id="NRQW01000559">
    <property type="protein sequence ID" value="PLZ84833.1"/>
    <property type="molecule type" value="Genomic_DNA"/>
</dbReference>
<feature type="transmembrane region" description="Helical" evidence="1">
    <location>
        <begin position="96"/>
        <end position="119"/>
    </location>
</feature>
<name>A0A2N6JX38_FISMU</name>
<dbReference type="PANTHER" id="PTHR37309:SF1">
    <property type="entry name" value="SLR0284 PROTEIN"/>
    <property type="match status" value="1"/>
</dbReference>
<dbReference type="PANTHER" id="PTHR37309">
    <property type="entry name" value="SLR0284 PROTEIN"/>
    <property type="match status" value="1"/>
</dbReference>
<sequence length="123" mass="13628">MNIVSLFVAWLVVATSFYFISKLPFIGVEIDTPQKTLVSAAVFGIVTALVRPVLEFAFKLPNILTFGWLDGFFSFLITVICFGIAAYLVQGFRLRFGIWSAILGALTLSIVMKIIYTILPLNS</sequence>
<proteinExistence type="predicted"/>
<comment type="caution">
    <text evidence="2">The sequence shown here is derived from an EMBL/GenBank/DDBJ whole genome shotgun (WGS) entry which is preliminary data.</text>
</comment>
<evidence type="ECO:0000256" key="1">
    <source>
        <dbReference type="SAM" id="Phobius"/>
    </source>
</evidence>
<keyword evidence="1" id="KW-0472">Membrane</keyword>
<keyword evidence="1" id="KW-1133">Transmembrane helix</keyword>
<feature type="transmembrane region" description="Helical" evidence="1">
    <location>
        <begin position="6"/>
        <end position="25"/>
    </location>
</feature>
<keyword evidence="1" id="KW-0812">Transmembrane</keyword>
<dbReference type="Proteomes" id="UP000235036">
    <property type="component" value="Unassembled WGS sequence"/>
</dbReference>
<dbReference type="Pfam" id="PF04020">
    <property type="entry name" value="Phage_holin_4_2"/>
    <property type="match status" value="1"/>
</dbReference>
<protein>
    <recommendedName>
        <fullName evidence="4">Phage holin family protein</fullName>
    </recommendedName>
</protein>
<keyword evidence="3" id="KW-1185">Reference proteome</keyword>
<feature type="transmembrane region" description="Helical" evidence="1">
    <location>
        <begin position="66"/>
        <end position="89"/>
    </location>
</feature>
<accession>A0A2N6JX38</accession>
<evidence type="ECO:0000313" key="2">
    <source>
        <dbReference type="EMBL" id="PLZ84833.1"/>
    </source>
</evidence>